<evidence type="ECO:0000313" key="3">
    <source>
        <dbReference type="EMBL" id="RFC82895.1"/>
    </source>
</evidence>
<dbReference type="Pfam" id="PF10670">
    <property type="entry name" value="DUF4198"/>
    <property type="match status" value="1"/>
</dbReference>
<proteinExistence type="predicted"/>
<evidence type="ECO:0000256" key="1">
    <source>
        <dbReference type="SAM" id="SignalP"/>
    </source>
</evidence>
<evidence type="ECO:0000313" key="5">
    <source>
        <dbReference type="Proteomes" id="UP001595455"/>
    </source>
</evidence>
<comment type="caution">
    <text evidence="3">The sequence shown here is derived from an EMBL/GenBank/DDBJ whole genome shotgun (WGS) entry which is preliminary data.</text>
</comment>
<dbReference type="Proteomes" id="UP000240957">
    <property type="component" value="Unassembled WGS sequence"/>
</dbReference>
<feature type="chain" id="PRO_5017084351" evidence="1">
    <location>
        <begin position="22"/>
        <end position="296"/>
    </location>
</feature>
<evidence type="ECO:0000313" key="4">
    <source>
        <dbReference type="Proteomes" id="UP000240957"/>
    </source>
</evidence>
<reference evidence="2" key="4">
    <citation type="submission" date="2024-09" db="EMBL/GenBank/DDBJ databases">
        <authorList>
            <person name="Sun Q."/>
            <person name="Mori K."/>
        </authorList>
    </citation>
    <scope>NUCLEOTIDE SEQUENCE</scope>
    <source>
        <strain evidence="2">KCTC 62575</strain>
    </source>
</reference>
<sequence>MKHLFKIALLSALPIMASAHTASPFLLPELFDSKAAQNITFQSAITVEKFFIPSNNFKTSYVVTAPDGQQTQINAAASLKRFNIGEFDLNADGTYRIRTQDAQGNIGKYALVDGRWLRVRPVRAPMPNNEQKPAATETKAPVEQKSVQIPRVISADKVPENAQILEVKNNIIAESYVTKGKPSPIPTVINKGFEVKLLTHPNELFSGEALKGQILFNGKAVANQEIDIFKGASSYETNAQREQPHVKTNAKGEFEIKFEKAGIYLITTAYPEADEDNRKKPQSEIYTYGLTVEVTE</sequence>
<reference evidence="5" key="3">
    <citation type="journal article" date="2019" name="Int. J. Syst. Evol. Microbiol.">
        <title>The Global Catalogue of Microorganisms (GCM) 10K type strain sequencing project: providing services to taxonomists for standard genome sequencing and annotation.</title>
        <authorList>
            <consortium name="The Broad Institute Genomics Platform"/>
            <consortium name="The Broad Institute Genome Sequencing Center for Infectious Disease"/>
            <person name="Wu L."/>
            <person name="Ma J."/>
        </authorList>
    </citation>
    <scope>NUCLEOTIDE SEQUENCE [LARGE SCALE GENOMIC DNA]</scope>
    <source>
        <strain evidence="5">KCTC 62575</strain>
    </source>
</reference>
<accession>A0A371YN31</accession>
<dbReference type="OrthoDB" id="5943at2"/>
<dbReference type="EMBL" id="JBHRSF010000034">
    <property type="protein sequence ID" value="MFC2995669.1"/>
    <property type="molecule type" value="Genomic_DNA"/>
</dbReference>
<name>A0A371YN31_9GAMM</name>
<dbReference type="EMBL" id="PYIX02000025">
    <property type="protein sequence ID" value="RFC82895.1"/>
    <property type="molecule type" value="Genomic_DNA"/>
</dbReference>
<evidence type="ECO:0000313" key="2">
    <source>
        <dbReference type="EMBL" id="MFC2995669.1"/>
    </source>
</evidence>
<keyword evidence="1" id="KW-0732">Signal</keyword>
<dbReference type="RefSeq" id="WP_107008985.1">
    <property type="nucleotide sequence ID" value="NZ_JBHRSF010000034.1"/>
</dbReference>
<dbReference type="AlphaFoldDB" id="A0A371YN31"/>
<dbReference type="InterPro" id="IPR019613">
    <property type="entry name" value="DUF4198"/>
</dbReference>
<keyword evidence="5" id="KW-1185">Reference proteome</keyword>
<reference evidence="2" key="1">
    <citation type="journal article" date="2014" name="Int. J. Syst. Evol. Microbiol.">
        <title>Complete genome of a new Firmicutes species belonging to the dominant human colonic microbiota ('Ruminococcus bicirculans') reveals two chromosomes and a selective capacity to utilize plant glucans.</title>
        <authorList>
            <consortium name="NISC Comparative Sequencing Program"/>
            <person name="Wegmann U."/>
            <person name="Louis P."/>
            <person name="Goesmann A."/>
            <person name="Henrissat B."/>
            <person name="Duncan S.H."/>
            <person name="Flint H.J."/>
        </authorList>
    </citation>
    <scope>NUCLEOTIDE SEQUENCE</scope>
    <source>
        <strain evidence="2">KCTC 62575</strain>
    </source>
</reference>
<gene>
    <name evidence="2" type="ORF">ACFODO_10380</name>
    <name evidence="3" type="ORF">C9E89_014340</name>
</gene>
<dbReference type="Proteomes" id="UP001595455">
    <property type="component" value="Unassembled WGS sequence"/>
</dbReference>
<protein>
    <submittedName>
        <fullName evidence="3">DUF4198 domain-containing protein</fullName>
    </submittedName>
</protein>
<feature type="signal peptide" evidence="1">
    <location>
        <begin position="1"/>
        <end position="21"/>
    </location>
</feature>
<reference evidence="3 4" key="2">
    <citation type="submission" date="2018-08" db="EMBL/GenBank/DDBJ databases">
        <title>The draft genome of Acinetobacter sichuanensis strain WCHAc060041.</title>
        <authorList>
            <person name="Qin J."/>
            <person name="Feng Y."/>
            <person name="Zong Z."/>
        </authorList>
    </citation>
    <scope>NUCLEOTIDE SEQUENCE [LARGE SCALE GENOMIC DNA]</scope>
    <source>
        <strain evidence="3 4">WCHAc060041</strain>
    </source>
</reference>
<organism evidence="3 4">
    <name type="scientific">Acinetobacter sichuanensis</name>
    <dbReference type="NCBI Taxonomy" id="2136183"/>
    <lineage>
        <taxon>Bacteria</taxon>
        <taxon>Pseudomonadati</taxon>
        <taxon>Pseudomonadota</taxon>
        <taxon>Gammaproteobacteria</taxon>
        <taxon>Moraxellales</taxon>
        <taxon>Moraxellaceae</taxon>
        <taxon>Acinetobacter</taxon>
    </lineage>
</organism>